<dbReference type="OrthoDB" id="1045173at2759"/>
<keyword evidence="10 12" id="KW-0539">Nucleus</keyword>
<dbReference type="PROSITE" id="PS00598">
    <property type="entry name" value="CHROMO_1"/>
    <property type="match status" value="1"/>
</dbReference>
<dbReference type="GO" id="GO:0032259">
    <property type="term" value="P:methylation"/>
    <property type="evidence" value="ECO:0007669"/>
    <property type="project" value="UniProtKB-KW"/>
</dbReference>
<evidence type="ECO:0000256" key="4">
    <source>
        <dbReference type="ARBA" id="ARBA00022603"/>
    </source>
</evidence>
<feature type="binding site" evidence="13">
    <location>
        <position position="318"/>
    </location>
    <ligand>
        <name>Zn(2+)</name>
        <dbReference type="ChEBI" id="CHEBI:29105"/>
        <label>3</label>
    </ligand>
</feature>
<feature type="binding site" evidence="13">
    <location>
        <position position="460"/>
    </location>
    <ligand>
        <name>Zn(2+)</name>
        <dbReference type="ChEBI" id="CHEBI:29105"/>
        <label>4</label>
    </ligand>
</feature>
<evidence type="ECO:0000259" key="14">
    <source>
        <dbReference type="PROSITE" id="PS50013"/>
    </source>
</evidence>
<proteinExistence type="inferred from homology"/>
<evidence type="ECO:0000256" key="9">
    <source>
        <dbReference type="ARBA" id="ARBA00022853"/>
    </source>
</evidence>
<evidence type="ECO:0000256" key="8">
    <source>
        <dbReference type="ARBA" id="ARBA00022833"/>
    </source>
</evidence>
<dbReference type="Gene3D" id="2.170.270.10">
    <property type="entry name" value="SET domain"/>
    <property type="match status" value="1"/>
</dbReference>
<organism evidence="17 18">
    <name type="scientific">Phyllotreta striolata</name>
    <name type="common">Striped flea beetle</name>
    <name type="synonym">Crioceris striolata</name>
    <dbReference type="NCBI Taxonomy" id="444603"/>
    <lineage>
        <taxon>Eukaryota</taxon>
        <taxon>Metazoa</taxon>
        <taxon>Ecdysozoa</taxon>
        <taxon>Arthropoda</taxon>
        <taxon>Hexapoda</taxon>
        <taxon>Insecta</taxon>
        <taxon>Pterygota</taxon>
        <taxon>Neoptera</taxon>
        <taxon>Endopterygota</taxon>
        <taxon>Coleoptera</taxon>
        <taxon>Polyphaga</taxon>
        <taxon>Cucujiformia</taxon>
        <taxon>Chrysomeloidea</taxon>
        <taxon>Chrysomelidae</taxon>
        <taxon>Galerucinae</taxon>
        <taxon>Alticini</taxon>
        <taxon>Phyllotreta</taxon>
    </lineage>
</organism>
<comment type="subcellular location">
    <subcellularLocation>
        <location evidence="2">Chromosome</location>
        <location evidence="2">Centromere</location>
    </subcellularLocation>
    <subcellularLocation>
        <location evidence="1 12">Nucleus</location>
    </subcellularLocation>
</comment>
<feature type="domain" description="Pre-SET" evidence="16">
    <location>
        <begin position="311"/>
        <end position="372"/>
    </location>
</feature>
<keyword evidence="5 12" id="KW-0808">Transferase</keyword>
<evidence type="ECO:0000256" key="13">
    <source>
        <dbReference type="PIRSR" id="PIRSR009343-2"/>
    </source>
</evidence>
<feature type="binding site" evidence="13">
    <location>
        <position position="360"/>
    </location>
    <ligand>
        <name>Zn(2+)</name>
        <dbReference type="ChEBI" id="CHEBI:29105"/>
        <label>3</label>
    </ligand>
</feature>
<evidence type="ECO:0000256" key="2">
    <source>
        <dbReference type="ARBA" id="ARBA00004584"/>
    </source>
</evidence>
<evidence type="ECO:0000259" key="16">
    <source>
        <dbReference type="PROSITE" id="PS50867"/>
    </source>
</evidence>
<feature type="binding site" evidence="13">
    <location>
        <position position="354"/>
    </location>
    <ligand>
        <name>Zn(2+)</name>
        <dbReference type="ChEBI" id="CHEBI:29105"/>
        <label>2</label>
    </ligand>
</feature>
<dbReference type="InterPro" id="IPR011381">
    <property type="entry name" value="H3-K9_MeTrfase_SUV39H1/2-like"/>
</dbReference>
<evidence type="ECO:0000256" key="12">
    <source>
        <dbReference type="PIRNR" id="PIRNR009343"/>
    </source>
</evidence>
<dbReference type="InterPro" id="IPR023780">
    <property type="entry name" value="Chromo_domain"/>
</dbReference>
<keyword evidence="7 12" id="KW-0479">Metal-binding</keyword>
<keyword evidence="8 12" id="KW-0862">Zinc</keyword>
<dbReference type="InterPro" id="IPR001214">
    <property type="entry name" value="SET_dom"/>
</dbReference>
<evidence type="ECO:0000313" key="18">
    <source>
        <dbReference type="Proteomes" id="UP001153712"/>
    </source>
</evidence>
<evidence type="ECO:0000256" key="7">
    <source>
        <dbReference type="ARBA" id="ARBA00022723"/>
    </source>
</evidence>
<feature type="binding site" evidence="13">
    <location>
        <position position="358"/>
    </location>
    <ligand>
        <name>Zn(2+)</name>
        <dbReference type="ChEBI" id="CHEBI:29105"/>
        <label>2</label>
    </ligand>
</feature>
<dbReference type="AlphaFoldDB" id="A0A9N9XNE7"/>
<evidence type="ECO:0000259" key="15">
    <source>
        <dbReference type="PROSITE" id="PS50280"/>
    </source>
</evidence>
<dbReference type="Pfam" id="PF00856">
    <property type="entry name" value="SET"/>
    <property type="match status" value="1"/>
</dbReference>
<dbReference type="SMART" id="SM00317">
    <property type="entry name" value="SET"/>
    <property type="match status" value="1"/>
</dbReference>
<dbReference type="InterPro" id="IPR007728">
    <property type="entry name" value="Pre-SET_dom"/>
</dbReference>
<feature type="domain" description="Chromo" evidence="14">
    <location>
        <begin position="125"/>
        <end position="186"/>
    </location>
</feature>
<keyword evidence="3" id="KW-0158">Chromosome</keyword>
<dbReference type="PIRSF" id="PIRSF009343">
    <property type="entry name" value="SUV39_SET"/>
    <property type="match status" value="1"/>
</dbReference>
<evidence type="ECO:0000313" key="17">
    <source>
        <dbReference type="EMBL" id="CAG9860906.1"/>
    </source>
</evidence>
<dbReference type="GO" id="GO:0008270">
    <property type="term" value="F:zinc ion binding"/>
    <property type="evidence" value="ECO:0007669"/>
    <property type="project" value="UniProtKB-UniRule"/>
</dbReference>
<dbReference type="InterPro" id="IPR016197">
    <property type="entry name" value="Chromo-like_dom_sf"/>
</dbReference>
<feature type="binding site" evidence="13">
    <location>
        <position position="313"/>
    </location>
    <ligand>
        <name>Zn(2+)</name>
        <dbReference type="ChEBI" id="CHEBI:29105"/>
        <label>1</label>
    </ligand>
</feature>
<evidence type="ECO:0000256" key="1">
    <source>
        <dbReference type="ARBA" id="ARBA00004123"/>
    </source>
</evidence>
<dbReference type="InterPro" id="IPR000953">
    <property type="entry name" value="Chromo/chromo_shadow_dom"/>
</dbReference>
<keyword evidence="11" id="KW-0137">Centromere</keyword>
<name>A0A9N9XNE7_PHYSR</name>
<dbReference type="EMBL" id="OU900097">
    <property type="protein sequence ID" value="CAG9860906.1"/>
    <property type="molecule type" value="Genomic_DNA"/>
</dbReference>
<feature type="binding site" evidence="13">
    <location>
        <position position="354"/>
    </location>
    <ligand>
        <name>Zn(2+)</name>
        <dbReference type="ChEBI" id="CHEBI:29105"/>
        <label>3</label>
    </ligand>
</feature>
<dbReference type="InterPro" id="IPR023779">
    <property type="entry name" value="Chromodomain_CS"/>
</dbReference>
<dbReference type="Pfam" id="PF05033">
    <property type="entry name" value="Pre-SET"/>
    <property type="match status" value="1"/>
</dbReference>
<feature type="binding site" evidence="13">
    <location>
        <position position="326"/>
    </location>
    <ligand>
        <name>Zn(2+)</name>
        <dbReference type="ChEBI" id="CHEBI:29105"/>
        <label>1</label>
    </ligand>
</feature>
<dbReference type="CDD" id="cd10542">
    <property type="entry name" value="SET_SUV39H"/>
    <property type="match status" value="1"/>
</dbReference>
<dbReference type="SMART" id="SM00298">
    <property type="entry name" value="CHROMO"/>
    <property type="match status" value="1"/>
</dbReference>
<dbReference type="Gene3D" id="2.40.50.40">
    <property type="match status" value="1"/>
</dbReference>
<gene>
    <name evidence="17" type="ORF">PHYEVI_LOCUS7254</name>
</gene>
<dbReference type="PROSITE" id="PS50013">
    <property type="entry name" value="CHROMO_2"/>
    <property type="match status" value="1"/>
</dbReference>
<feature type="binding site" evidence="13">
    <location>
        <position position="313"/>
    </location>
    <ligand>
        <name>Zn(2+)</name>
        <dbReference type="ChEBI" id="CHEBI:29105"/>
        <label>2</label>
    </ligand>
</feature>
<evidence type="ECO:0000256" key="10">
    <source>
        <dbReference type="ARBA" id="ARBA00023242"/>
    </source>
</evidence>
<reference evidence="17" key="1">
    <citation type="submission" date="2022-01" db="EMBL/GenBank/DDBJ databases">
        <authorList>
            <person name="King R."/>
        </authorList>
    </citation>
    <scope>NUCLEOTIDE SEQUENCE</scope>
</reference>
<dbReference type="InterPro" id="IPR050973">
    <property type="entry name" value="H3K9_Histone-Lys_N-MTase"/>
</dbReference>
<dbReference type="SMART" id="SM00468">
    <property type="entry name" value="PreSET"/>
    <property type="match status" value="1"/>
</dbReference>
<keyword evidence="18" id="KW-1185">Reference proteome</keyword>
<dbReference type="PANTHER" id="PTHR46223">
    <property type="entry name" value="HISTONE-LYSINE N-METHYLTRANSFERASE SUV39H"/>
    <property type="match status" value="1"/>
</dbReference>
<feature type="binding site" evidence="13">
    <location>
        <position position="364"/>
    </location>
    <ligand>
        <name>Zn(2+)</name>
        <dbReference type="ChEBI" id="CHEBI:29105"/>
        <label>3</label>
    </ligand>
</feature>
<accession>A0A9N9XNE7</accession>
<dbReference type="EC" id="2.1.1.355" evidence="12"/>
<dbReference type="GO" id="GO:0000775">
    <property type="term" value="C:chromosome, centromeric region"/>
    <property type="evidence" value="ECO:0007669"/>
    <property type="project" value="UniProtKB-SubCell"/>
</dbReference>
<dbReference type="SUPFAM" id="SSF54160">
    <property type="entry name" value="Chromo domain-like"/>
    <property type="match status" value="1"/>
</dbReference>
<dbReference type="GO" id="GO:0140949">
    <property type="term" value="F:histone H3K9 trimethyltransferase activity"/>
    <property type="evidence" value="ECO:0007669"/>
    <property type="project" value="UniProtKB-EC"/>
</dbReference>
<dbReference type="SUPFAM" id="SSF82199">
    <property type="entry name" value="SET domain"/>
    <property type="match status" value="1"/>
</dbReference>
<evidence type="ECO:0000256" key="3">
    <source>
        <dbReference type="ARBA" id="ARBA00022454"/>
    </source>
</evidence>
<feature type="binding site" evidence="13">
    <location>
        <position position="536"/>
    </location>
    <ligand>
        <name>Zn(2+)</name>
        <dbReference type="ChEBI" id="CHEBI:29105"/>
        <label>4</label>
    </ligand>
</feature>
<comment type="catalytic activity">
    <reaction evidence="12">
        <text>L-lysyl(9)-[histone H3] + 3 S-adenosyl-L-methionine = N(6),N(6),N(6)-trimethyl-L-lysyl(9)-[histone H3] + 3 S-adenosyl-L-homocysteine + 3 H(+)</text>
        <dbReference type="Rhea" id="RHEA:60276"/>
        <dbReference type="Rhea" id="RHEA-COMP:15538"/>
        <dbReference type="Rhea" id="RHEA-COMP:15546"/>
        <dbReference type="ChEBI" id="CHEBI:15378"/>
        <dbReference type="ChEBI" id="CHEBI:29969"/>
        <dbReference type="ChEBI" id="CHEBI:57856"/>
        <dbReference type="ChEBI" id="CHEBI:59789"/>
        <dbReference type="ChEBI" id="CHEBI:61961"/>
        <dbReference type="EC" id="2.1.1.355"/>
    </reaction>
</comment>
<evidence type="ECO:0000256" key="6">
    <source>
        <dbReference type="ARBA" id="ARBA00022691"/>
    </source>
</evidence>
<dbReference type="InterPro" id="IPR046341">
    <property type="entry name" value="SET_dom_sf"/>
</dbReference>
<dbReference type="GO" id="GO:0005634">
    <property type="term" value="C:nucleus"/>
    <property type="evidence" value="ECO:0007669"/>
    <property type="project" value="UniProtKB-SubCell"/>
</dbReference>
<comment type="similarity">
    <text evidence="12">Belongs to the class V-like SAM-binding methyltransferase superfamily. Histone-lysine methyltransferase family. Suvar3-9 subfamily.</text>
</comment>
<dbReference type="PROSITE" id="PS50280">
    <property type="entry name" value="SET"/>
    <property type="match status" value="1"/>
</dbReference>
<feature type="binding site" evidence="13">
    <location>
        <position position="327"/>
    </location>
    <ligand>
        <name>Zn(2+)</name>
        <dbReference type="ChEBI" id="CHEBI:29105"/>
        <label>2</label>
    </ligand>
</feature>
<evidence type="ECO:0000256" key="11">
    <source>
        <dbReference type="ARBA" id="ARBA00023328"/>
    </source>
</evidence>
<keyword evidence="6 12" id="KW-0949">S-adenosyl-L-methionine</keyword>
<protein>
    <recommendedName>
        <fullName evidence="12">Histone-lysine N-methyltransferase</fullName>
        <ecNumber evidence="12">2.1.1.355</ecNumber>
    </recommendedName>
</protein>
<feature type="binding site" evidence="13">
    <location>
        <position position="318"/>
    </location>
    <ligand>
        <name>Zn(2+)</name>
        <dbReference type="ChEBI" id="CHEBI:29105"/>
        <label>1</label>
    </ligand>
</feature>
<dbReference type="PANTHER" id="PTHR46223:SF4">
    <property type="entry name" value="HISTONE-LYSINE N-METHYLTRANSFERASE-RELATED"/>
    <property type="match status" value="1"/>
</dbReference>
<keyword evidence="4 12" id="KW-0489">Methyltransferase</keyword>
<dbReference type="CDD" id="cd00024">
    <property type="entry name" value="CD_CSD"/>
    <property type="match status" value="1"/>
</dbReference>
<feature type="binding site" evidence="13">
    <location>
        <position position="534"/>
    </location>
    <ligand>
        <name>Zn(2+)</name>
        <dbReference type="ChEBI" id="CHEBI:29105"/>
        <label>4</label>
    </ligand>
</feature>
<evidence type="ECO:0000256" key="5">
    <source>
        <dbReference type="ARBA" id="ARBA00022679"/>
    </source>
</evidence>
<keyword evidence="9 12" id="KW-0156">Chromatin regulator</keyword>
<feature type="binding site" evidence="13">
    <location>
        <position position="541"/>
    </location>
    <ligand>
        <name>Zn(2+)</name>
        <dbReference type="ChEBI" id="CHEBI:29105"/>
        <label>4</label>
    </ligand>
</feature>
<dbReference type="Pfam" id="PF00385">
    <property type="entry name" value="Chromo"/>
    <property type="match status" value="1"/>
</dbReference>
<dbReference type="PROSITE" id="PS50867">
    <property type="entry name" value="PRE_SET"/>
    <property type="match status" value="1"/>
</dbReference>
<feature type="binding site" evidence="13">
    <location>
        <position position="315"/>
    </location>
    <ligand>
        <name>Zn(2+)</name>
        <dbReference type="ChEBI" id="CHEBI:29105"/>
        <label>1</label>
    </ligand>
</feature>
<dbReference type="Proteomes" id="UP001153712">
    <property type="component" value="Chromosome 4"/>
</dbReference>
<feature type="domain" description="SET" evidence="15">
    <location>
        <begin position="375"/>
        <end position="500"/>
    </location>
</feature>
<sequence>MDYPEISSFTPDQRNAHEQDLSITVSSSKVINSRTAINNGTVKNVAQEKSIEMKEAISIAPTVRFRNEIQRNICIKLERVQFDRIGRITWPRTLQGIKVQIYKTKKPRRRTNADGSLVSTYSKEFVVEKILDQTYDASTKSHMFLVKWQGYPMEKNTWEPVEHLRNSPLALSKFLAEKLGAEVLEALCQKLEFSEQDLKETLQEVDLNRLPDKLALQSHLFNMLMSPIRVTHVRKLKHGRKVMALYRLVLLRETQLSELRSWEHSINMLDKSDHHIKIENLVDLEGPPKGFVYINESLMSADLKVSFPPYSGCECLECDPNRDKECCGRSSNNLINYNNRRRVNVNPGTAIYECNKKCKCPASCRNRCVQNGRTIPLCIFRTSNGCGWGLKTLRKIGCGSFVCEYVGEIVTHEEAEKRGKIYDAEGRTYLFDLDYHTKDNPYTIDAAKFGNVSHFINHSCDPNLAVYAVWIDCLDPNLPRLAFFALREIQKDEELTFDYMMNIDPVAPTTPEKARFLCTPDKMDDSLRSDKSLCKCAADTCRRYLF</sequence>